<dbReference type="Pfam" id="PF02626">
    <property type="entry name" value="CT_A_B"/>
    <property type="match status" value="1"/>
</dbReference>
<keyword evidence="3" id="KW-0067">ATP-binding</keyword>
<evidence type="ECO:0000256" key="1">
    <source>
        <dbReference type="ARBA" id="ARBA00022741"/>
    </source>
</evidence>
<keyword evidence="7" id="KW-1185">Reference proteome</keyword>
<feature type="domain" description="Carboxyltransferase" evidence="5">
    <location>
        <begin position="261"/>
        <end position="537"/>
    </location>
</feature>
<dbReference type="Proteomes" id="UP000199317">
    <property type="component" value="Unassembled WGS sequence"/>
</dbReference>
<organism evidence="6 7">
    <name type="scientific">Paracidovorax cattleyae</name>
    <dbReference type="NCBI Taxonomy" id="80868"/>
    <lineage>
        <taxon>Bacteria</taxon>
        <taxon>Pseudomonadati</taxon>
        <taxon>Pseudomonadota</taxon>
        <taxon>Betaproteobacteria</taxon>
        <taxon>Burkholderiales</taxon>
        <taxon>Comamonadaceae</taxon>
        <taxon>Paracidovorax</taxon>
    </lineage>
</organism>
<keyword evidence="2" id="KW-0378">Hydrolase</keyword>
<dbReference type="GO" id="GO:0005524">
    <property type="term" value="F:ATP binding"/>
    <property type="evidence" value="ECO:0007669"/>
    <property type="project" value="UniProtKB-KW"/>
</dbReference>
<dbReference type="InterPro" id="IPR052708">
    <property type="entry name" value="PxpC"/>
</dbReference>
<dbReference type="InterPro" id="IPR003778">
    <property type="entry name" value="CT_A_B"/>
</dbReference>
<dbReference type="PANTHER" id="PTHR43309:SF3">
    <property type="entry name" value="5-OXOPROLINASE SUBUNIT C"/>
    <property type="match status" value="1"/>
</dbReference>
<evidence type="ECO:0000256" key="3">
    <source>
        <dbReference type="ARBA" id="ARBA00022840"/>
    </source>
</evidence>
<evidence type="ECO:0000259" key="4">
    <source>
        <dbReference type="SMART" id="SM00796"/>
    </source>
</evidence>
<protein>
    <submittedName>
        <fullName evidence="6">Sensor histidine kinase inhibitor, KipI family</fullName>
    </submittedName>
</protein>
<name>A0A1H0VVI8_9BURK</name>
<dbReference type="GO" id="GO:0016787">
    <property type="term" value="F:hydrolase activity"/>
    <property type="evidence" value="ECO:0007669"/>
    <property type="project" value="UniProtKB-KW"/>
</dbReference>
<dbReference type="NCBIfam" id="TIGR00724">
    <property type="entry name" value="urea_amlyse_rel"/>
    <property type="match status" value="1"/>
</dbReference>
<dbReference type="RefSeq" id="WP_092837963.1">
    <property type="nucleotide sequence ID" value="NZ_FNJL01000029.1"/>
</dbReference>
<dbReference type="SMART" id="SM00797">
    <property type="entry name" value="AHS2"/>
    <property type="match status" value="1"/>
</dbReference>
<dbReference type="Gene3D" id="2.40.100.10">
    <property type="entry name" value="Cyclophilin-like"/>
    <property type="match status" value="2"/>
</dbReference>
<proteinExistence type="predicted"/>
<dbReference type="InterPro" id="IPR003833">
    <property type="entry name" value="CT_C_D"/>
</dbReference>
<evidence type="ECO:0000256" key="2">
    <source>
        <dbReference type="ARBA" id="ARBA00022801"/>
    </source>
</evidence>
<dbReference type="SMART" id="SM00796">
    <property type="entry name" value="AHS1"/>
    <property type="match status" value="1"/>
</dbReference>
<dbReference type="SUPFAM" id="SSF50891">
    <property type="entry name" value="Cyclophilin-like"/>
    <property type="match status" value="2"/>
</dbReference>
<reference evidence="7" key="1">
    <citation type="submission" date="2016-10" db="EMBL/GenBank/DDBJ databases">
        <authorList>
            <person name="Varghese N."/>
            <person name="Submissions S."/>
        </authorList>
    </citation>
    <scope>NUCLEOTIDE SEQUENCE [LARGE SCALE GENOMIC DNA]</scope>
    <source>
        <strain evidence="7">DSM 17101</strain>
    </source>
</reference>
<dbReference type="Gene3D" id="3.30.1360.40">
    <property type="match status" value="1"/>
</dbReference>
<accession>A0A1H0VVI8</accession>
<dbReference type="EMBL" id="FNJL01000029">
    <property type="protein sequence ID" value="SDP82470.1"/>
    <property type="molecule type" value="Genomic_DNA"/>
</dbReference>
<gene>
    <name evidence="6" type="ORF">SAMN04489708_12931</name>
</gene>
<evidence type="ECO:0000313" key="7">
    <source>
        <dbReference type="Proteomes" id="UP000199317"/>
    </source>
</evidence>
<dbReference type="AlphaFoldDB" id="A0A1H0VVI8"/>
<evidence type="ECO:0000259" key="5">
    <source>
        <dbReference type="SMART" id="SM00797"/>
    </source>
</evidence>
<dbReference type="Pfam" id="PF02682">
    <property type="entry name" value="CT_C_D"/>
    <property type="match status" value="1"/>
</dbReference>
<dbReference type="InterPro" id="IPR029000">
    <property type="entry name" value="Cyclophilin-like_dom_sf"/>
</dbReference>
<dbReference type="PANTHER" id="PTHR43309">
    <property type="entry name" value="5-OXOPROLINASE SUBUNIT C"/>
    <property type="match status" value="1"/>
</dbReference>
<evidence type="ECO:0000313" key="6">
    <source>
        <dbReference type="EMBL" id="SDP82470.1"/>
    </source>
</evidence>
<feature type="domain" description="Carboxyltransferase" evidence="4">
    <location>
        <begin position="1"/>
        <end position="191"/>
    </location>
</feature>
<sequence length="538" mass="55922">MRFLPVNLDALLVELDDLQQTLALHASLQREPVAGIEELVPAARTVLVRYRPTALGFAALVDAIARRDVRGVAQRSDTLVEIPVRYDGEDLDEVAQRLGITSDEVVRRHTGSEYTVAFTGFAPGFGYLAGGDRGLDVPRRATPRTRIPAGAVALAGTFSGVYPQASPGGWQIIGTTPVAMWDIERDPPALLQPGARVRFVDMATLPAAAQEALEAVRPAVPSAPVSASATPHAGGQPPALRVLSAGLQTLFQDLGRHGHAGQGVSASGAMDRAACRAANRLVGNPSDAACLETVQGGLRLRSQGETVVAVTGAEAPLLCTAADGRRWPVPRHAPLALADGDELSIGEPHAGARCYVAVRGGFGVAPVLGSCATDTLARVGPPAVAAGDLLPVRVPPGLPVVGAAEVLPGGLPRAGHEVVLDCVPGPRTDWFTPEALALLASQRWQVTPQSNRVGLRLAGVTPLARAVQGELPSEGTVAGAIQVPPSGQPVLFLADHPLTGGYPVIGAVAPHHLDLAGQVPVNAWVRFHPIRAFEPVTR</sequence>
<keyword evidence="1" id="KW-0547">Nucleotide-binding</keyword>
<dbReference type="SUPFAM" id="SSF160467">
    <property type="entry name" value="PH0987 N-terminal domain-like"/>
    <property type="match status" value="1"/>
</dbReference>
<dbReference type="OrthoDB" id="9768696at2"/>